<dbReference type="PROSITE" id="PS00061">
    <property type="entry name" value="ADH_SHORT"/>
    <property type="match status" value="1"/>
</dbReference>
<dbReference type="RefSeq" id="WP_107941188.1">
    <property type="nucleotide sequence ID" value="NZ_QANS01000006.1"/>
</dbReference>
<dbReference type="Proteomes" id="UP000244248">
    <property type="component" value="Unassembled WGS sequence"/>
</dbReference>
<dbReference type="PRINTS" id="PR00080">
    <property type="entry name" value="SDRFAMILY"/>
</dbReference>
<dbReference type="FunFam" id="3.40.50.720:FF:000084">
    <property type="entry name" value="Short-chain dehydrogenase reductase"/>
    <property type="match status" value="1"/>
</dbReference>
<dbReference type="PRINTS" id="PR00081">
    <property type="entry name" value="GDHRDH"/>
</dbReference>
<dbReference type="OrthoDB" id="6503536at2"/>
<feature type="domain" description="Ketoreductase" evidence="4">
    <location>
        <begin position="10"/>
        <end position="192"/>
    </location>
</feature>
<reference evidence="5 6" key="1">
    <citation type="submission" date="2018-04" db="EMBL/GenBank/DDBJ databases">
        <title>Novel species isolated from glacier.</title>
        <authorList>
            <person name="Liu Q."/>
            <person name="Xin Y.-H."/>
        </authorList>
    </citation>
    <scope>NUCLEOTIDE SEQUENCE [LARGE SCALE GENOMIC DNA]</scope>
    <source>
        <strain evidence="5 6">GT1R17</strain>
    </source>
</reference>
<dbReference type="PANTHER" id="PTHR43391:SF82">
    <property type="entry name" value="OXIDOREDUCTASE SADH-RELATED"/>
    <property type="match status" value="1"/>
</dbReference>
<evidence type="ECO:0000256" key="1">
    <source>
        <dbReference type="ARBA" id="ARBA00006484"/>
    </source>
</evidence>
<dbReference type="SMART" id="SM00822">
    <property type="entry name" value="PKS_KR"/>
    <property type="match status" value="1"/>
</dbReference>
<comment type="caution">
    <text evidence="5">The sequence shown here is derived from an EMBL/GenBank/DDBJ whole genome shotgun (WGS) entry which is preliminary data.</text>
</comment>
<dbReference type="Gene3D" id="3.40.50.720">
    <property type="entry name" value="NAD(P)-binding Rossmann-like Domain"/>
    <property type="match status" value="1"/>
</dbReference>
<sequence>MPTHSNFHGQVAVITGAASGIGSGLARKAHALGMRLVLADVSAESLQALAQEVNALAVVTDVSNAESVEQLAIRAYAEYGQVDFLFNNAGVMAAGNSWEIDPQRWRRVIDINLFGVLHGIRSFVPRMLAAGKPARIVNTSSVGGFLASPLMAPYSAAKFAVVALTESLRAEMEFIGAPISVSLLAPGPVKTGIFRDPCGPEAGDATRGFVTQLVQMTEQYGISPEELAERAFAGIADNRFWLIPQPEALDDALRARTEGILSRSTPLLPWAI</sequence>
<dbReference type="InterPro" id="IPR036291">
    <property type="entry name" value="NAD(P)-bd_dom_sf"/>
</dbReference>
<evidence type="ECO:0000313" key="6">
    <source>
        <dbReference type="Proteomes" id="UP000244248"/>
    </source>
</evidence>
<dbReference type="CDD" id="cd05233">
    <property type="entry name" value="SDR_c"/>
    <property type="match status" value="1"/>
</dbReference>
<comment type="similarity">
    <text evidence="1 3">Belongs to the short-chain dehydrogenases/reductases (SDR) family.</text>
</comment>
<evidence type="ECO:0000259" key="4">
    <source>
        <dbReference type="SMART" id="SM00822"/>
    </source>
</evidence>
<dbReference type="InterPro" id="IPR020904">
    <property type="entry name" value="Sc_DH/Rdtase_CS"/>
</dbReference>
<evidence type="ECO:0000313" key="5">
    <source>
        <dbReference type="EMBL" id="PTU30247.1"/>
    </source>
</evidence>
<dbReference type="InterPro" id="IPR057326">
    <property type="entry name" value="KR_dom"/>
</dbReference>
<keyword evidence="6" id="KW-1185">Reference proteome</keyword>
<dbReference type="InterPro" id="IPR002347">
    <property type="entry name" value="SDR_fam"/>
</dbReference>
<dbReference type="EMBL" id="QANS01000006">
    <property type="protein sequence ID" value="PTU30247.1"/>
    <property type="molecule type" value="Genomic_DNA"/>
</dbReference>
<gene>
    <name evidence="5" type="ORF">CJD38_14950</name>
</gene>
<dbReference type="GO" id="GO:0016491">
    <property type="term" value="F:oxidoreductase activity"/>
    <property type="evidence" value="ECO:0007669"/>
    <property type="project" value="UniProtKB-KW"/>
</dbReference>
<protein>
    <submittedName>
        <fullName evidence="5">Oxidoreductase</fullName>
    </submittedName>
</protein>
<dbReference type="Pfam" id="PF00106">
    <property type="entry name" value="adh_short"/>
    <property type="match status" value="1"/>
</dbReference>
<dbReference type="SUPFAM" id="SSF51735">
    <property type="entry name" value="NAD(P)-binding Rossmann-fold domains"/>
    <property type="match status" value="1"/>
</dbReference>
<keyword evidence="2" id="KW-0560">Oxidoreductase</keyword>
<organism evidence="5 6">
    <name type="scientific">Stenotrophobium rhamnosiphilum</name>
    <dbReference type="NCBI Taxonomy" id="2029166"/>
    <lineage>
        <taxon>Bacteria</taxon>
        <taxon>Pseudomonadati</taxon>
        <taxon>Pseudomonadota</taxon>
        <taxon>Gammaproteobacteria</taxon>
        <taxon>Nevskiales</taxon>
        <taxon>Nevskiaceae</taxon>
        <taxon>Stenotrophobium</taxon>
    </lineage>
</organism>
<dbReference type="AlphaFoldDB" id="A0A2T5MCF0"/>
<evidence type="ECO:0000256" key="3">
    <source>
        <dbReference type="RuleBase" id="RU000363"/>
    </source>
</evidence>
<dbReference type="PANTHER" id="PTHR43391">
    <property type="entry name" value="RETINOL DEHYDROGENASE-RELATED"/>
    <property type="match status" value="1"/>
</dbReference>
<proteinExistence type="inferred from homology"/>
<accession>A0A2T5MCF0</accession>
<name>A0A2T5MCF0_9GAMM</name>
<evidence type="ECO:0000256" key="2">
    <source>
        <dbReference type="ARBA" id="ARBA00023002"/>
    </source>
</evidence>